<organism evidence="1 2">
    <name type="scientific">Skermanella aerolata</name>
    <dbReference type="NCBI Taxonomy" id="393310"/>
    <lineage>
        <taxon>Bacteria</taxon>
        <taxon>Pseudomonadati</taxon>
        <taxon>Pseudomonadota</taxon>
        <taxon>Alphaproteobacteria</taxon>
        <taxon>Rhodospirillales</taxon>
        <taxon>Azospirillaceae</taxon>
        <taxon>Skermanella</taxon>
    </lineage>
</organism>
<dbReference type="AlphaFoldDB" id="A0A512DNK0"/>
<sequence>MFRHRWSLKLTIAAPGGGWRLPPGGSGALAQAKTMALPGPVIMSYEFAFDGVLVVEQEPAMPARGIESRLGEPFLLNVPPGAPRIHPDPVQPARFLTRFGIGTRYPAEEPDEIVLKRARRHLGHHRP</sequence>
<keyword evidence="2" id="KW-1185">Reference proteome</keyword>
<comment type="caution">
    <text evidence="1">The sequence shown here is derived from an EMBL/GenBank/DDBJ whole genome shotgun (WGS) entry which is preliminary data.</text>
</comment>
<reference evidence="1 2" key="1">
    <citation type="submission" date="2019-07" db="EMBL/GenBank/DDBJ databases">
        <title>Whole genome shotgun sequence of Skermanella aerolata NBRC 106429.</title>
        <authorList>
            <person name="Hosoyama A."/>
            <person name="Uohara A."/>
            <person name="Ohji S."/>
            <person name="Ichikawa N."/>
        </authorList>
    </citation>
    <scope>NUCLEOTIDE SEQUENCE [LARGE SCALE GENOMIC DNA]</scope>
    <source>
        <strain evidence="1 2">NBRC 106429</strain>
    </source>
</reference>
<name>A0A512DNK0_9PROT</name>
<protein>
    <submittedName>
        <fullName evidence="1">Uncharacterized protein</fullName>
    </submittedName>
</protein>
<dbReference type="Proteomes" id="UP000321523">
    <property type="component" value="Unassembled WGS sequence"/>
</dbReference>
<gene>
    <name evidence="1" type="ORF">SAE02_22020</name>
</gene>
<dbReference type="EMBL" id="BJYZ01000009">
    <property type="protein sequence ID" value="GEO38054.1"/>
    <property type="molecule type" value="Genomic_DNA"/>
</dbReference>
<evidence type="ECO:0000313" key="1">
    <source>
        <dbReference type="EMBL" id="GEO38054.1"/>
    </source>
</evidence>
<accession>A0A512DNK0</accession>
<proteinExistence type="predicted"/>
<evidence type="ECO:0000313" key="2">
    <source>
        <dbReference type="Proteomes" id="UP000321523"/>
    </source>
</evidence>